<gene>
    <name evidence="4 7" type="primary">truA</name>
    <name evidence="7" type="ORF">WJT86_03530</name>
</gene>
<feature type="active site" description="Nucleophile" evidence="4">
    <location>
        <position position="52"/>
    </location>
</feature>
<evidence type="ECO:0000256" key="1">
    <source>
        <dbReference type="ARBA" id="ARBA00009375"/>
    </source>
</evidence>
<dbReference type="Proteomes" id="UP001418637">
    <property type="component" value="Unassembled WGS sequence"/>
</dbReference>
<feature type="binding site" evidence="4">
    <location>
        <position position="113"/>
    </location>
    <ligand>
        <name>substrate</name>
    </ligand>
</feature>
<comment type="catalytic activity">
    <reaction evidence="4 5">
        <text>uridine(38/39/40) in tRNA = pseudouridine(38/39/40) in tRNA</text>
        <dbReference type="Rhea" id="RHEA:22376"/>
        <dbReference type="Rhea" id="RHEA-COMP:10085"/>
        <dbReference type="Rhea" id="RHEA-COMP:10087"/>
        <dbReference type="ChEBI" id="CHEBI:65314"/>
        <dbReference type="ChEBI" id="CHEBI:65315"/>
        <dbReference type="EC" id="5.4.99.12"/>
    </reaction>
</comment>
<dbReference type="RefSeq" id="WP_346336099.1">
    <property type="nucleotide sequence ID" value="NZ_JBBYXI010000001.1"/>
</dbReference>
<evidence type="ECO:0000256" key="5">
    <source>
        <dbReference type="RuleBase" id="RU003792"/>
    </source>
</evidence>
<dbReference type="PANTHER" id="PTHR11142:SF0">
    <property type="entry name" value="TRNA PSEUDOURIDINE SYNTHASE-LIKE 1"/>
    <property type="match status" value="1"/>
</dbReference>
<dbReference type="Gene3D" id="3.30.70.580">
    <property type="entry name" value="Pseudouridine synthase I, catalytic domain, N-terminal subdomain"/>
    <property type="match status" value="1"/>
</dbReference>
<dbReference type="EMBL" id="JBBYXI010000001">
    <property type="protein sequence ID" value="MEN3930131.1"/>
    <property type="molecule type" value="Genomic_DNA"/>
</dbReference>
<dbReference type="CDD" id="cd02570">
    <property type="entry name" value="PseudoU_synth_EcTruA"/>
    <property type="match status" value="1"/>
</dbReference>
<comment type="similarity">
    <text evidence="1 4 5">Belongs to the tRNA pseudouridine synthase TruA family.</text>
</comment>
<organism evidence="7 8">
    <name type="scientific">Hohaiivirga grylli</name>
    <dbReference type="NCBI Taxonomy" id="3133970"/>
    <lineage>
        <taxon>Bacteria</taxon>
        <taxon>Pseudomonadati</taxon>
        <taxon>Pseudomonadota</taxon>
        <taxon>Alphaproteobacteria</taxon>
        <taxon>Hyphomicrobiales</taxon>
        <taxon>Methylobacteriaceae</taxon>
        <taxon>Hohaiivirga</taxon>
    </lineage>
</organism>
<protein>
    <recommendedName>
        <fullName evidence="4">tRNA pseudouridine synthase A</fullName>
        <ecNumber evidence="4">5.4.99.12</ecNumber>
    </recommendedName>
    <alternativeName>
        <fullName evidence="4">tRNA pseudouridine(38-40) synthase</fullName>
    </alternativeName>
    <alternativeName>
        <fullName evidence="4">tRNA pseudouridylate synthase I</fullName>
    </alternativeName>
    <alternativeName>
        <fullName evidence="4">tRNA-uridine isomerase I</fullName>
    </alternativeName>
</protein>
<accession>A0ABV0BIQ2</accession>
<keyword evidence="2 4" id="KW-0819">tRNA processing</keyword>
<sequence>MPRYKLVIEYDGTPYYGWQLQAEHPSVQGALEAAIEKFSGHPVRVQCAGRTDAGVHATSQVVNVDLEKDMRADTVRDACNAHLKNARELVSVLSAELVDESFNARISARKRHYLYRILNRRSLPALDANRVWHVPWQLDADIMHEAAQTLLGHHDFSTFRSSECQAKSPIKTLDRLDVERIGDEIRIFASARSFLHHQVRSMVGTIAKAGAGRWSVADVRAALDARDRSRCGPMAPSTGLYLIGVDYEG</sequence>
<evidence type="ECO:0000256" key="2">
    <source>
        <dbReference type="ARBA" id="ARBA00022694"/>
    </source>
</evidence>
<dbReference type="EC" id="5.4.99.12" evidence="4"/>
<dbReference type="InterPro" id="IPR001406">
    <property type="entry name" value="PsdUridine_synth_TruA"/>
</dbReference>
<reference evidence="7 8" key="1">
    <citation type="submission" date="2024-04" db="EMBL/GenBank/DDBJ databases">
        <title>A novel species isolated from cricket.</title>
        <authorList>
            <person name="Wang H.-C."/>
        </authorList>
    </citation>
    <scope>NUCLEOTIDE SEQUENCE [LARGE SCALE GENOMIC DNA]</scope>
    <source>
        <strain evidence="7 8">WL0021</strain>
    </source>
</reference>
<feature type="domain" description="Pseudouridine synthase I TruA alpha/beta" evidence="6">
    <location>
        <begin position="146"/>
        <end position="248"/>
    </location>
</feature>
<dbReference type="InterPro" id="IPR020095">
    <property type="entry name" value="PsdUridine_synth_TruA_C"/>
</dbReference>
<evidence type="ECO:0000259" key="6">
    <source>
        <dbReference type="Pfam" id="PF01416"/>
    </source>
</evidence>
<name>A0ABV0BIQ2_9HYPH</name>
<dbReference type="InterPro" id="IPR020097">
    <property type="entry name" value="PsdUridine_synth_TruA_a/b_dom"/>
</dbReference>
<keyword evidence="3 4" id="KW-0413">Isomerase</keyword>
<feature type="domain" description="Pseudouridine synthase I TruA alpha/beta" evidence="6">
    <location>
        <begin position="8"/>
        <end position="86"/>
    </location>
</feature>
<evidence type="ECO:0000256" key="4">
    <source>
        <dbReference type="HAMAP-Rule" id="MF_00171"/>
    </source>
</evidence>
<dbReference type="PANTHER" id="PTHR11142">
    <property type="entry name" value="PSEUDOURIDYLATE SYNTHASE"/>
    <property type="match status" value="1"/>
</dbReference>
<dbReference type="NCBIfam" id="TIGR00071">
    <property type="entry name" value="hisT_truA"/>
    <property type="match status" value="1"/>
</dbReference>
<dbReference type="Pfam" id="PF01416">
    <property type="entry name" value="PseudoU_synth_1"/>
    <property type="match status" value="2"/>
</dbReference>
<evidence type="ECO:0000256" key="3">
    <source>
        <dbReference type="ARBA" id="ARBA00023235"/>
    </source>
</evidence>
<dbReference type="SUPFAM" id="SSF55120">
    <property type="entry name" value="Pseudouridine synthase"/>
    <property type="match status" value="1"/>
</dbReference>
<proteinExistence type="inferred from homology"/>
<comment type="function">
    <text evidence="4">Formation of pseudouridine at positions 38, 39 and 40 in the anticodon stem and loop of transfer RNAs.</text>
</comment>
<comment type="subunit">
    <text evidence="4">Homodimer.</text>
</comment>
<evidence type="ECO:0000313" key="8">
    <source>
        <dbReference type="Proteomes" id="UP001418637"/>
    </source>
</evidence>
<keyword evidence="8" id="KW-1185">Reference proteome</keyword>
<dbReference type="GO" id="GO:0160147">
    <property type="term" value="F:tRNA pseudouridine(38-40) synthase activity"/>
    <property type="evidence" value="ECO:0007669"/>
    <property type="project" value="UniProtKB-EC"/>
</dbReference>
<comment type="caution">
    <text evidence="7">The sequence shown here is derived from an EMBL/GenBank/DDBJ whole genome shotgun (WGS) entry which is preliminary data.</text>
</comment>
<dbReference type="InterPro" id="IPR020094">
    <property type="entry name" value="TruA/RsuA/RluB/E/F_N"/>
</dbReference>
<dbReference type="HAMAP" id="MF_00171">
    <property type="entry name" value="TruA"/>
    <property type="match status" value="1"/>
</dbReference>
<dbReference type="PIRSF" id="PIRSF001430">
    <property type="entry name" value="tRNA_psdUrid_synth"/>
    <property type="match status" value="1"/>
</dbReference>
<dbReference type="InterPro" id="IPR020103">
    <property type="entry name" value="PsdUridine_synth_cat_dom_sf"/>
</dbReference>
<evidence type="ECO:0000313" key="7">
    <source>
        <dbReference type="EMBL" id="MEN3930131.1"/>
    </source>
</evidence>
<dbReference type="Gene3D" id="3.30.70.660">
    <property type="entry name" value="Pseudouridine synthase I, catalytic domain, C-terminal subdomain"/>
    <property type="match status" value="1"/>
</dbReference>
<comment type="caution">
    <text evidence="4">Lacks conserved residue(s) required for the propagation of feature annotation.</text>
</comment>